<dbReference type="Pfam" id="PF07729">
    <property type="entry name" value="FCD"/>
    <property type="match status" value="1"/>
</dbReference>
<dbReference type="eggNOG" id="COG1802">
    <property type="taxonomic scope" value="Bacteria"/>
</dbReference>
<dbReference type="Gene3D" id="1.20.120.530">
    <property type="entry name" value="GntR ligand-binding domain-like"/>
    <property type="match status" value="1"/>
</dbReference>
<dbReference type="PROSITE" id="PS50949">
    <property type="entry name" value="HTH_GNTR"/>
    <property type="match status" value="1"/>
</dbReference>
<dbReference type="SUPFAM" id="SSF48008">
    <property type="entry name" value="GntR ligand-binding domain-like"/>
    <property type="match status" value="1"/>
</dbReference>
<dbReference type="KEGG" id="bon:A361_14535"/>
<reference evidence="5 6" key="1">
    <citation type="submission" date="2016-04" db="EMBL/GenBank/DDBJ databases">
        <title>Complete genome sequence of Bacillus oceanisediminis strain 2691.</title>
        <authorList>
            <person name="Jeong H."/>
            <person name="Kim H.J."/>
            <person name="Lee D.-W."/>
        </authorList>
    </citation>
    <scope>NUCLEOTIDE SEQUENCE [LARGE SCALE GENOMIC DNA]</scope>
    <source>
        <strain evidence="5 6">2691</strain>
    </source>
</reference>
<dbReference type="SUPFAM" id="SSF46785">
    <property type="entry name" value="Winged helix' DNA-binding domain"/>
    <property type="match status" value="1"/>
</dbReference>
<dbReference type="SMART" id="SM00895">
    <property type="entry name" value="FCD"/>
    <property type="match status" value="1"/>
</dbReference>
<evidence type="ECO:0000256" key="2">
    <source>
        <dbReference type="ARBA" id="ARBA00023125"/>
    </source>
</evidence>
<dbReference type="Pfam" id="PF00392">
    <property type="entry name" value="GntR"/>
    <property type="match status" value="1"/>
</dbReference>
<dbReference type="GO" id="GO:0003700">
    <property type="term" value="F:DNA-binding transcription factor activity"/>
    <property type="evidence" value="ECO:0007669"/>
    <property type="project" value="InterPro"/>
</dbReference>
<dbReference type="Proteomes" id="UP000077856">
    <property type="component" value="Chromosome"/>
</dbReference>
<organism evidence="5 6">
    <name type="scientific">Cytobacillus oceanisediminis 2691</name>
    <dbReference type="NCBI Taxonomy" id="1196031"/>
    <lineage>
        <taxon>Bacteria</taxon>
        <taxon>Bacillati</taxon>
        <taxon>Bacillota</taxon>
        <taxon>Bacilli</taxon>
        <taxon>Bacillales</taxon>
        <taxon>Bacillaceae</taxon>
        <taxon>Cytobacillus</taxon>
    </lineage>
</organism>
<dbReference type="AlphaFoldDB" id="A0A160MBQ1"/>
<dbReference type="Gene3D" id="1.10.10.10">
    <property type="entry name" value="Winged helix-like DNA-binding domain superfamily/Winged helix DNA-binding domain"/>
    <property type="match status" value="1"/>
</dbReference>
<keyword evidence="2" id="KW-0238">DNA-binding</keyword>
<dbReference type="SMART" id="SM00345">
    <property type="entry name" value="HTH_GNTR"/>
    <property type="match status" value="1"/>
</dbReference>
<evidence type="ECO:0000256" key="3">
    <source>
        <dbReference type="ARBA" id="ARBA00023163"/>
    </source>
</evidence>
<dbReference type="InterPro" id="IPR036388">
    <property type="entry name" value="WH-like_DNA-bd_sf"/>
</dbReference>
<keyword evidence="1" id="KW-0805">Transcription regulation</keyword>
<dbReference type="PANTHER" id="PTHR43537:SF5">
    <property type="entry name" value="UXU OPERON TRANSCRIPTIONAL REGULATOR"/>
    <property type="match status" value="1"/>
</dbReference>
<dbReference type="GO" id="GO:0003677">
    <property type="term" value="F:DNA binding"/>
    <property type="evidence" value="ECO:0007669"/>
    <property type="project" value="UniProtKB-KW"/>
</dbReference>
<dbReference type="CDD" id="cd07377">
    <property type="entry name" value="WHTH_GntR"/>
    <property type="match status" value="1"/>
</dbReference>
<evidence type="ECO:0000313" key="5">
    <source>
        <dbReference type="EMBL" id="AND40317.1"/>
    </source>
</evidence>
<evidence type="ECO:0000256" key="1">
    <source>
        <dbReference type="ARBA" id="ARBA00023015"/>
    </source>
</evidence>
<sequence>MKKVSMEENVYNHIKKAILARKLAPGKQLVENNLSNSLGVSRTPIRNAIKRLSIEGLVDIIPNRGAFVTNPTKEEMIQAYELRAKLEYIAVCQAMYFLTESDFRAIKENLEKEKAALYNRSPEEYVRYNKEFHISITQKCNNKFLNEFILRLITQTNIYLILFDDFFSNPKQEPYSPDEHSFILSLIEDKDTKKLKIVLENHFKRAIDSLETHYYRYKEIDEIF</sequence>
<dbReference type="PANTHER" id="PTHR43537">
    <property type="entry name" value="TRANSCRIPTIONAL REGULATOR, GNTR FAMILY"/>
    <property type="match status" value="1"/>
</dbReference>
<dbReference type="EMBL" id="CP015506">
    <property type="protein sequence ID" value="AND40317.1"/>
    <property type="molecule type" value="Genomic_DNA"/>
</dbReference>
<evidence type="ECO:0000259" key="4">
    <source>
        <dbReference type="PROSITE" id="PS50949"/>
    </source>
</evidence>
<name>A0A160MBQ1_9BACI</name>
<protein>
    <submittedName>
        <fullName evidence="5">GntR family transcriptional regulator</fullName>
    </submittedName>
</protein>
<proteinExistence type="predicted"/>
<evidence type="ECO:0000313" key="6">
    <source>
        <dbReference type="Proteomes" id="UP000077856"/>
    </source>
</evidence>
<gene>
    <name evidence="5" type="ORF">A361_14535</name>
</gene>
<feature type="domain" description="HTH gntR-type" evidence="4">
    <location>
        <begin position="4"/>
        <end position="71"/>
    </location>
</feature>
<accession>A0A160MBQ1</accession>
<keyword evidence="3" id="KW-0804">Transcription</keyword>
<dbReference type="STRING" id="1196031.A361_14535"/>
<dbReference type="InterPro" id="IPR011711">
    <property type="entry name" value="GntR_C"/>
</dbReference>
<dbReference type="InterPro" id="IPR008920">
    <property type="entry name" value="TF_FadR/GntR_C"/>
</dbReference>
<dbReference type="InterPro" id="IPR000524">
    <property type="entry name" value="Tscrpt_reg_HTH_GntR"/>
</dbReference>
<dbReference type="InterPro" id="IPR036390">
    <property type="entry name" value="WH_DNA-bd_sf"/>
</dbReference>